<proteinExistence type="predicted"/>
<protein>
    <submittedName>
        <fullName evidence="1">Uncharacterized protein</fullName>
    </submittedName>
</protein>
<evidence type="ECO:0000313" key="2">
    <source>
        <dbReference type="Proteomes" id="UP000198406"/>
    </source>
</evidence>
<dbReference type="InParanoid" id="A0A1Z5JYF0"/>
<name>A0A1Z5JYF0_FISSO</name>
<sequence>MSNEFEVHGLLLRLIPPSLCKPEQKAQWEDDEGEESSTYTLLRKPTSLQEFNPYKQLAVWRENETLTYVVPFGGNSPHLSCEDRKSLTIELGKASPTLYIVGETEDAIVDTAAFFMSFHNWKDSIFHVSTIEDRFYFSGDRSSSSAQLFERISASEIRLTDLSLTAAQSTVLATKPYRISLTLDDCVFEDEGTAFVNALAKRTSSFGSLTFNGQGDDDEDQFGLSRDNLERLLQVKVLEHFGSPMIHEAELALDALCAKVKSVECGIFITYLDPNLLVNGLEGFDIVAENLALSFENEYQGGFPTKTLLAFFRHLGKLGHFKKIKFRFDFKPEVMKIPESIVQELIRTVFANRNLEVLDLTAKRGDLEWDAHLETLLDGLKDHSALRTLKINGSYDAFGRDFSYIRNLISHNRSITVMDKDERIHGDRYGIPAIYSLNRFYCGSKALVVEPPSERAPLVATALLQKCRFSLKRSALLLSDNTDALLDLIQAVPLDECEEALSTAYQVPKRPRRA</sequence>
<dbReference type="AlphaFoldDB" id="A0A1Z5JYF0"/>
<dbReference type="EMBL" id="BDSP01000132">
    <property type="protein sequence ID" value="GAX18838.1"/>
    <property type="molecule type" value="Genomic_DNA"/>
</dbReference>
<organism evidence="1 2">
    <name type="scientific">Fistulifera solaris</name>
    <name type="common">Oleaginous diatom</name>
    <dbReference type="NCBI Taxonomy" id="1519565"/>
    <lineage>
        <taxon>Eukaryota</taxon>
        <taxon>Sar</taxon>
        <taxon>Stramenopiles</taxon>
        <taxon>Ochrophyta</taxon>
        <taxon>Bacillariophyta</taxon>
        <taxon>Bacillariophyceae</taxon>
        <taxon>Bacillariophycidae</taxon>
        <taxon>Naviculales</taxon>
        <taxon>Naviculaceae</taxon>
        <taxon>Fistulifera</taxon>
    </lineage>
</organism>
<dbReference type="OrthoDB" id="120976at2759"/>
<accession>A0A1Z5JYF0</accession>
<evidence type="ECO:0000313" key="1">
    <source>
        <dbReference type="EMBL" id="GAX18838.1"/>
    </source>
</evidence>
<keyword evidence="2" id="KW-1185">Reference proteome</keyword>
<comment type="caution">
    <text evidence="1">The sequence shown here is derived from an EMBL/GenBank/DDBJ whole genome shotgun (WGS) entry which is preliminary data.</text>
</comment>
<reference evidence="1 2" key="1">
    <citation type="journal article" date="2015" name="Plant Cell">
        <title>Oil accumulation by the oleaginous diatom Fistulifera solaris as revealed by the genome and transcriptome.</title>
        <authorList>
            <person name="Tanaka T."/>
            <person name="Maeda Y."/>
            <person name="Veluchamy A."/>
            <person name="Tanaka M."/>
            <person name="Abida H."/>
            <person name="Marechal E."/>
            <person name="Bowler C."/>
            <person name="Muto M."/>
            <person name="Sunaga Y."/>
            <person name="Tanaka M."/>
            <person name="Yoshino T."/>
            <person name="Taniguchi T."/>
            <person name="Fukuda Y."/>
            <person name="Nemoto M."/>
            <person name="Matsumoto M."/>
            <person name="Wong P.S."/>
            <person name="Aburatani S."/>
            <person name="Fujibuchi W."/>
        </authorList>
    </citation>
    <scope>NUCLEOTIDE SEQUENCE [LARGE SCALE GENOMIC DNA]</scope>
    <source>
        <strain evidence="1 2">JPCC DA0580</strain>
    </source>
</reference>
<gene>
    <name evidence="1" type="ORF">FisN_26Hu140</name>
</gene>
<dbReference type="Proteomes" id="UP000198406">
    <property type="component" value="Unassembled WGS sequence"/>
</dbReference>